<dbReference type="EMBL" id="FTNF01000006">
    <property type="protein sequence ID" value="SIR13138.1"/>
    <property type="molecule type" value="Genomic_DNA"/>
</dbReference>
<dbReference type="OrthoDB" id="4224844at2"/>
<protein>
    <submittedName>
        <fullName evidence="1">Uncharacterized protein</fullName>
    </submittedName>
</protein>
<accession>A0A1N6YF11</accession>
<name>A0A1N6YF11_9ACTN</name>
<dbReference type="AlphaFoldDB" id="A0A1N6YF11"/>
<gene>
    <name evidence="1" type="ORF">SAMN05444858_106280</name>
</gene>
<dbReference type="RefSeq" id="WP_139337972.1">
    <property type="nucleotide sequence ID" value="NZ_FTNF01000006.1"/>
</dbReference>
<reference evidence="1 2" key="1">
    <citation type="submission" date="2017-01" db="EMBL/GenBank/DDBJ databases">
        <authorList>
            <person name="Mah S.A."/>
            <person name="Swanson W.J."/>
            <person name="Moy G.W."/>
            <person name="Vacquier V.D."/>
        </authorList>
    </citation>
    <scope>NUCLEOTIDE SEQUENCE [LARGE SCALE GENOMIC DNA]</scope>
    <source>
        <strain evidence="1 2">DSM 45758</strain>
    </source>
</reference>
<dbReference type="Proteomes" id="UP000186004">
    <property type="component" value="Unassembled WGS sequence"/>
</dbReference>
<evidence type="ECO:0000313" key="1">
    <source>
        <dbReference type="EMBL" id="SIR13138.1"/>
    </source>
</evidence>
<keyword evidence="2" id="KW-1185">Reference proteome</keyword>
<evidence type="ECO:0000313" key="2">
    <source>
        <dbReference type="Proteomes" id="UP000186004"/>
    </source>
</evidence>
<proteinExistence type="predicted"/>
<dbReference type="STRING" id="1198245.SAMN05444858_106280"/>
<sequence length="159" mass="17068">MAKRTKPGTPRPCACQSFAVLDGETVTETTGCTKVVPRRFAQGHDAKLKSLLIRAGVAGYRVRWTEDDQTREGDPLAASRLFGFGHQVESGIRGRLDKLARRAEKKAAKAQPRVVAIKVGRHVYAGATIDPATGAASYTTRSGEAKTAAAGKFTIQEEN</sequence>
<organism evidence="1 2">
    <name type="scientific">Micromonospora avicenniae</name>
    <dbReference type="NCBI Taxonomy" id="1198245"/>
    <lineage>
        <taxon>Bacteria</taxon>
        <taxon>Bacillati</taxon>
        <taxon>Actinomycetota</taxon>
        <taxon>Actinomycetes</taxon>
        <taxon>Micromonosporales</taxon>
        <taxon>Micromonosporaceae</taxon>
        <taxon>Micromonospora</taxon>
    </lineage>
</organism>